<dbReference type="InterPro" id="IPR013078">
    <property type="entry name" value="His_Pase_superF_clade-1"/>
</dbReference>
<gene>
    <name evidence="1" type="ORF">GGQ87_000608</name>
</gene>
<accession>A0A7X5YI13</accession>
<dbReference type="EMBL" id="JAATJM010000001">
    <property type="protein sequence ID" value="NJC40350.1"/>
    <property type="molecule type" value="Genomic_DNA"/>
</dbReference>
<dbReference type="InterPro" id="IPR050275">
    <property type="entry name" value="PGM_Phosphatase"/>
</dbReference>
<organism evidence="1 2">
    <name type="scientific">Brevundimonas alba</name>
    <dbReference type="NCBI Taxonomy" id="74314"/>
    <lineage>
        <taxon>Bacteria</taxon>
        <taxon>Pseudomonadati</taxon>
        <taxon>Pseudomonadota</taxon>
        <taxon>Alphaproteobacteria</taxon>
        <taxon>Caulobacterales</taxon>
        <taxon>Caulobacteraceae</taxon>
        <taxon>Brevundimonas</taxon>
    </lineage>
</organism>
<dbReference type="PANTHER" id="PTHR48100">
    <property type="entry name" value="BROAD-SPECIFICITY PHOSPHATASE YOR283W-RELATED"/>
    <property type="match status" value="1"/>
</dbReference>
<name>A0A7X5YI13_9CAUL</name>
<dbReference type="InterPro" id="IPR029033">
    <property type="entry name" value="His_PPase_superfam"/>
</dbReference>
<reference evidence="1 2" key="1">
    <citation type="submission" date="2020-03" db="EMBL/GenBank/DDBJ databases">
        <title>Genomic Encyclopedia of Type Strains, Phase IV (KMG-IV): sequencing the most valuable type-strain genomes for metagenomic binning, comparative biology and taxonomic classification.</title>
        <authorList>
            <person name="Goeker M."/>
        </authorList>
    </citation>
    <scope>NUCLEOTIDE SEQUENCE [LARGE SCALE GENOMIC DNA]</scope>
    <source>
        <strain evidence="1 2">DSM 4736</strain>
    </source>
</reference>
<protein>
    <submittedName>
        <fullName evidence="1">Broad specificity phosphatase PhoE</fullName>
    </submittedName>
</protein>
<dbReference type="GO" id="GO:0005737">
    <property type="term" value="C:cytoplasm"/>
    <property type="evidence" value="ECO:0007669"/>
    <property type="project" value="TreeGrafter"/>
</dbReference>
<dbReference type="Gene3D" id="3.40.50.1240">
    <property type="entry name" value="Phosphoglycerate mutase-like"/>
    <property type="match status" value="1"/>
</dbReference>
<dbReference type="PANTHER" id="PTHR48100:SF2">
    <property type="entry name" value="CONSERVED PROTEIN"/>
    <property type="match status" value="1"/>
</dbReference>
<dbReference type="SUPFAM" id="SSF53254">
    <property type="entry name" value="Phosphoglycerate mutase-like"/>
    <property type="match status" value="1"/>
</dbReference>
<dbReference type="Pfam" id="PF00300">
    <property type="entry name" value="His_Phos_1"/>
    <property type="match status" value="1"/>
</dbReference>
<dbReference type="Proteomes" id="UP000587415">
    <property type="component" value="Unassembled WGS sequence"/>
</dbReference>
<comment type="caution">
    <text evidence="1">The sequence shown here is derived from an EMBL/GenBank/DDBJ whole genome shotgun (WGS) entry which is preliminary data.</text>
</comment>
<evidence type="ECO:0000313" key="1">
    <source>
        <dbReference type="EMBL" id="NJC40350.1"/>
    </source>
</evidence>
<keyword evidence="2" id="KW-1185">Reference proteome</keyword>
<dbReference type="AlphaFoldDB" id="A0A7X5YI13"/>
<evidence type="ECO:0000313" key="2">
    <source>
        <dbReference type="Proteomes" id="UP000587415"/>
    </source>
</evidence>
<dbReference type="RefSeq" id="WP_168045240.1">
    <property type="nucleotide sequence ID" value="NZ_JAATJM010000001.1"/>
</dbReference>
<sequence length="198" mass="21411">MTTTVFLVRHGVHDQLQGRLCGRTVGVLMGEAGLAQADAAGRRLAREGVEVVQTSPLERTRQTAERIADACGAPLTTEEALMEIDFGDWNGRTFESLEPEPLWRTWNSARDTARPPSGETMLEVQARLAGWLECVVRSGARAVAAVSHADVIKAAVGLATGLSMRFHDRFEISPGSITTLVIGEGFLKLHTLNEVPHG</sequence>
<dbReference type="SMART" id="SM00855">
    <property type="entry name" value="PGAM"/>
    <property type="match status" value="1"/>
</dbReference>
<dbReference type="GO" id="GO:0016791">
    <property type="term" value="F:phosphatase activity"/>
    <property type="evidence" value="ECO:0007669"/>
    <property type="project" value="TreeGrafter"/>
</dbReference>
<proteinExistence type="predicted"/>
<dbReference type="CDD" id="cd07067">
    <property type="entry name" value="HP_PGM_like"/>
    <property type="match status" value="1"/>
</dbReference>